<dbReference type="InterPro" id="IPR056934">
    <property type="entry name" value="SH3_Rv0428c"/>
</dbReference>
<dbReference type="Pfam" id="PF24551">
    <property type="entry name" value="SH3_Rv0428c"/>
    <property type="match status" value="1"/>
</dbReference>
<dbReference type="AlphaFoldDB" id="A0A939BXD3"/>
<feature type="domain" description="Histone acetyltransferase Rv0428c-like SH3" evidence="1">
    <location>
        <begin position="18"/>
        <end position="68"/>
    </location>
</feature>
<reference evidence="2" key="1">
    <citation type="submission" date="2021-01" db="EMBL/GenBank/DDBJ databases">
        <title>YIM 132084 draft genome.</title>
        <authorList>
            <person name="An D."/>
        </authorList>
    </citation>
    <scope>NUCLEOTIDE SEQUENCE</scope>
    <source>
        <strain evidence="2">YIM 132084</strain>
    </source>
</reference>
<protein>
    <submittedName>
        <fullName evidence="2">Ferrous iron transport protein A</fullName>
    </submittedName>
</protein>
<sequence length="85" mass="8656">MTAPERPAHPVSVLRGLPLGTRVVIRSAVPAGFTDTLGNLESIDAETVTVRTRRGGARVVLASVVAAKPVPGPPPRRRAGGGSPG</sequence>
<evidence type="ECO:0000313" key="2">
    <source>
        <dbReference type="EMBL" id="MBM9468443.1"/>
    </source>
</evidence>
<accession>A0A939BXD3</accession>
<comment type="caution">
    <text evidence="2">The sequence shown here is derived from an EMBL/GenBank/DDBJ whole genome shotgun (WGS) entry which is preliminary data.</text>
</comment>
<evidence type="ECO:0000259" key="1">
    <source>
        <dbReference type="Pfam" id="PF24551"/>
    </source>
</evidence>
<dbReference type="EMBL" id="JAERWK010000018">
    <property type="protein sequence ID" value="MBM9468443.1"/>
    <property type="molecule type" value="Genomic_DNA"/>
</dbReference>
<organism evidence="2 3">
    <name type="scientific">Nakamurella leprariae</name>
    <dbReference type="NCBI Taxonomy" id="2803911"/>
    <lineage>
        <taxon>Bacteria</taxon>
        <taxon>Bacillati</taxon>
        <taxon>Actinomycetota</taxon>
        <taxon>Actinomycetes</taxon>
        <taxon>Nakamurellales</taxon>
        <taxon>Nakamurellaceae</taxon>
        <taxon>Nakamurella</taxon>
    </lineage>
</organism>
<dbReference type="Proteomes" id="UP000663792">
    <property type="component" value="Unassembled WGS sequence"/>
</dbReference>
<name>A0A939BXD3_9ACTN</name>
<dbReference type="RefSeq" id="WP_205261401.1">
    <property type="nucleotide sequence ID" value="NZ_JAERWK010000018.1"/>
</dbReference>
<keyword evidence="3" id="KW-1185">Reference proteome</keyword>
<gene>
    <name evidence="2" type="ORF">JL106_14255</name>
</gene>
<evidence type="ECO:0000313" key="3">
    <source>
        <dbReference type="Proteomes" id="UP000663792"/>
    </source>
</evidence>
<proteinExistence type="predicted"/>